<keyword evidence="2" id="KW-1185">Reference proteome</keyword>
<sequence>MTRPVAVPICIQFKVFVRGDDGAWRVASSHVNPRDADEAANRLIVRDGCIARVMM</sequence>
<proteinExistence type="predicted"/>
<comment type="caution">
    <text evidence="1">The sequence shown here is derived from an EMBL/GenBank/DDBJ whole genome shotgun (WGS) entry which is preliminary data.</text>
</comment>
<gene>
    <name evidence="1" type="ORF">DFR50_110103</name>
</gene>
<reference evidence="1 2" key="1">
    <citation type="submission" date="2018-06" db="EMBL/GenBank/DDBJ databases">
        <title>Genomic Encyclopedia of Type Strains, Phase IV (KMG-IV): sequencing the most valuable type-strain genomes for metagenomic binning, comparative biology and taxonomic classification.</title>
        <authorList>
            <person name="Goeker M."/>
        </authorList>
    </citation>
    <scope>NUCLEOTIDE SEQUENCE [LARGE SCALE GENOMIC DNA]</scope>
    <source>
        <strain evidence="1 2">DSM 24875</strain>
    </source>
</reference>
<dbReference type="RefSeq" id="WP_170153156.1">
    <property type="nucleotide sequence ID" value="NZ_QNRK01000010.1"/>
</dbReference>
<organism evidence="1 2">
    <name type="scientific">Roseiarcus fermentans</name>
    <dbReference type="NCBI Taxonomy" id="1473586"/>
    <lineage>
        <taxon>Bacteria</taxon>
        <taxon>Pseudomonadati</taxon>
        <taxon>Pseudomonadota</taxon>
        <taxon>Alphaproteobacteria</taxon>
        <taxon>Hyphomicrobiales</taxon>
        <taxon>Roseiarcaceae</taxon>
        <taxon>Roseiarcus</taxon>
    </lineage>
</organism>
<dbReference type="AlphaFoldDB" id="A0A366FK42"/>
<accession>A0A366FK42</accession>
<dbReference type="EMBL" id="QNRK01000010">
    <property type="protein sequence ID" value="RBP14079.1"/>
    <property type="molecule type" value="Genomic_DNA"/>
</dbReference>
<protein>
    <submittedName>
        <fullName evidence="1">Uncharacterized protein</fullName>
    </submittedName>
</protein>
<name>A0A366FK42_9HYPH</name>
<dbReference type="Proteomes" id="UP000253529">
    <property type="component" value="Unassembled WGS sequence"/>
</dbReference>
<evidence type="ECO:0000313" key="2">
    <source>
        <dbReference type="Proteomes" id="UP000253529"/>
    </source>
</evidence>
<evidence type="ECO:0000313" key="1">
    <source>
        <dbReference type="EMBL" id="RBP14079.1"/>
    </source>
</evidence>